<dbReference type="PANTHER" id="PTHR11607">
    <property type="entry name" value="ALPHA-MANNOSIDASE"/>
    <property type="match status" value="1"/>
</dbReference>
<dbReference type="GO" id="GO:0004559">
    <property type="term" value="F:alpha-mannosidase activity"/>
    <property type="evidence" value="ECO:0007669"/>
    <property type="project" value="InterPro"/>
</dbReference>
<gene>
    <name evidence="2" type="ORF">AFUS01_LOCUS2242</name>
</gene>
<dbReference type="Pfam" id="PF01074">
    <property type="entry name" value="Glyco_hydro_38N"/>
    <property type="match status" value="1"/>
</dbReference>
<reference evidence="2" key="1">
    <citation type="submission" date="2021-06" db="EMBL/GenBank/DDBJ databases">
        <authorList>
            <person name="Hodson N. C."/>
            <person name="Mongue J. A."/>
            <person name="Jaron S. K."/>
        </authorList>
    </citation>
    <scope>NUCLEOTIDE SEQUENCE</scope>
</reference>
<evidence type="ECO:0000259" key="1">
    <source>
        <dbReference type="Pfam" id="PF01074"/>
    </source>
</evidence>
<sequence length="70" mass="8218">SLLSKKSGIKSLTYLRIHYAIKTFLAERRSLEFIWRQFWDETGRTDVFSHVMPYDSYDTASTCGPDHQIC</sequence>
<name>A0A8J2JN30_9HEXA</name>
<dbReference type="OrthoDB" id="10261055at2759"/>
<dbReference type="EMBL" id="CAJVCH010012791">
    <property type="protein sequence ID" value="CAG7673182.1"/>
    <property type="molecule type" value="Genomic_DNA"/>
</dbReference>
<dbReference type="Proteomes" id="UP000708208">
    <property type="component" value="Unassembled WGS sequence"/>
</dbReference>
<protein>
    <recommendedName>
        <fullName evidence="1">Glycoside hydrolase family 38 N-terminal domain-containing protein</fullName>
    </recommendedName>
</protein>
<dbReference type="PANTHER" id="PTHR11607:SF3">
    <property type="entry name" value="LYSOSOMAL ALPHA-MANNOSIDASE"/>
    <property type="match status" value="1"/>
</dbReference>
<evidence type="ECO:0000313" key="3">
    <source>
        <dbReference type="Proteomes" id="UP000708208"/>
    </source>
</evidence>
<dbReference type="GO" id="GO:0006013">
    <property type="term" value="P:mannose metabolic process"/>
    <property type="evidence" value="ECO:0007669"/>
    <property type="project" value="InterPro"/>
</dbReference>
<evidence type="ECO:0000313" key="2">
    <source>
        <dbReference type="EMBL" id="CAG7673182.1"/>
    </source>
</evidence>
<feature type="non-terminal residue" evidence="2">
    <location>
        <position position="1"/>
    </location>
</feature>
<accession>A0A8J2JN30</accession>
<organism evidence="2 3">
    <name type="scientific">Allacma fusca</name>
    <dbReference type="NCBI Taxonomy" id="39272"/>
    <lineage>
        <taxon>Eukaryota</taxon>
        <taxon>Metazoa</taxon>
        <taxon>Ecdysozoa</taxon>
        <taxon>Arthropoda</taxon>
        <taxon>Hexapoda</taxon>
        <taxon>Collembola</taxon>
        <taxon>Symphypleona</taxon>
        <taxon>Sminthuridae</taxon>
        <taxon>Allacma</taxon>
    </lineage>
</organism>
<feature type="domain" description="Glycoside hydrolase family 38 N-terminal" evidence="1">
    <location>
        <begin position="3"/>
        <end position="60"/>
    </location>
</feature>
<dbReference type="GO" id="GO:0006491">
    <property type="term" value="P:N-glycan processing"/>
    <property type="evidence" value="ECO:0007669"/>
    <property type="project" value="TreeGrafter"/>
</dbReference>
<dbReference type="GO" id="GO:0000139">
    <property type="term" value="C:Golgi membrane"/>
    <property type="evidence" value="ECO:0007669"/>
    <property type="project" value="TreeGrafter"/>
</dbReference>
<comment type="caution">
    <text evidence="2">The sequence shown here is derived from an EMBL/GenBank/DDBJ whole genome shotgun (WGS) entry which is preliminary data.</text>
</comment>
<dbReference type="InterPro" id="IPR000602">
    <property type="entry name" value="Glyco_hydro_38_N"/>
</dbReference>
<proteinExistence type="predicted"/>
<dbReference type="InterPro" id="IPR050843">
    <property type="entry name" value="Glycosyl_Hydrlase_38"/>
</dbReference>
<keyword evidence="3" id="KW-1185">Reference proteome</keyword>
<dbReference type="AlphaFoldDB" id="A0A8J2JN30"/>
<feature type="non-terminal residue" evidence="2">
    <location>
        <position position="70"/>
    </location>
</feature>